<dbReference type="AlphaFoldDB" id="A0A8E2DR83"/>
<sequence length="638" mass="72595">MRWKDFEQDAFLMATITAKTLAQAQREEQAGIPFSSAAIHTLRRHLYGTAGRVQGMNQARQSMRSQIWSTVLVHGPPSLWVTINLSDLHDPIAQVFAGEHIDLDNLLNTPGPDVKQRAINIVADSYTAAKFFHFLITTIFKTLFGIHVTSHTITCNTSILGQLAAYLGAVESQARAALHQHCIIWLKNTPSSDKMLRLLKNASFRDKVIAFIQRNVCAYLPGLESAESVAAIPVEKDIAYNRPLNPAAQDYEVTVWQFKLHLVWSEQIHSCKLGRCLKSDRYGLLQCKWRAPFAISTEDFVNESGEWGAKHLYEYVNGWNPAVLVNARCNNDIKLLTNGEETHKVSFYVSGYAFKKQNVISNLSAIMADGFAYYMSHPKPEYVHEVQEQQRLLLFCLVNAINREQKLAAPIVMSYLIGWGDIKHSHMYTPVYWSLFVGALRRHHPHLHTMTRLRWTSALQRDQPYSTVEGAAAGDKNLHNVITSESLAEDADHEELVEAFAAEDGNERVTLEMNTEGWLSTHSQPEDYRLRGAELENMNVFDFFMHMYKQVAAEVDQHRDFQQAVPDIHYDDGQDEIVDDDVYEEPEDMGLEGLLTLKASQVFWKEYLHGRVVIKIAKHVNIFPVSTQPWRVHHQGGR</sequence>
<dbReference type="OrthoDB" id="2801422at2759"/>
<proteinExistence type="predicted"/>
<organism evidence="2 3">
    <name type="scientific">Obba rivulosa</name>
    <dbReference type="NCBI Taxonomy" id="1052685"/>
    <lineage>
        <taxon>Eukaryota</taxon>
        <taxon>Fungi</taxon>
        <taxon>Dikarya</taxon>
        <taxon>Basidiomycota</taxon>
        <taxon>Agaricomycotina</taxon>
        <taxon>Agaricomycetes</taxon>
        <taxon>Polyporales</taxon>
        <taxon>Gelatoporiaceae</taxon>
        <taxon>Obba</taxon>
    </lineage>
</organism>
<evidence type="ECO:0000313" key="2">
    <source>
        <dbReference type="EMBL" id="OCH94197.1"/>
    </source>
</evidence>
<protein>
    <recommendedName>
        <fullName evidence="1">Helitron helicase-like domain-containing protein</fullName>
    </recommendedName>
</protein>
<name>A0A8E2DR83_9APHY</name>
<dbReference type="Pfam" id="PF14214">
    <property type="entry name" value="Helitron_like_N"/>
    <property type="match status" value="1"/>
</dbReference>
<keyword evidence="3" id="KW-1185">Reference proteome</keyword>
<feature type="domain" description="Helitron helicase-like" evidence="1">
    <location>
        <begin position="3"/>
        <end position="184"/>
    </location>
</feature>
<evidence type="ECO:0000259" key="1">
    <source>
        <dbReference type="Pfam" id="PF14214"/>
    </source>
</evidence>
<accession>A0A8E2DR83</accession>
<dbReference type="EMBL" id="KV722346">
    <property type="protein sequence ID" value="OCH94197.1"/>
    <property type="molecule type" value="Genomic_DNA"/>
</dbReference>
<dbReference type="Proteomes" id="UP000250043">
    <property type="component" value="Unassembled WGS sequence"/>
</dbReference>
<gene>
    <name evidence="2" type="ORF">OBBRIDRAFT_832024</name>
</gene>
<evidence type="ECO:0000313" key="3">
    <source>
        <dbReference type="Proteomes" id="UP000250043"/>
    </source>
</evidence>
<reference evidence="2 3" key="1">
    <citation type="submission" date="2016-07" db="EMBL/GenBank/DDBJ databases">
        <title>Draft genome of the white-rot fungus Obba rivulosa 3A-2.</title>
        <authorList>
            <consortium name="DOE Joint Genome Institute"/>
            <person name="Miettinen O."/>
            <person name="Riley R."/>
            <person name="Acob R."/>
            <person name="Barry K."/>
            <person name="Cullen D."/>
            <person name="De Vries R."/>
            <person name="Hainaut M."/>
            <person name="Hatakka A."/>
            <person name="Henrissat B."/>
            <person name="Hilden K."/>
            <person name="Kuo R."/>
            <person name="Labutti K."/>
            <person name="Lipzen A."/>
            <person name="Makela M.R."/>
            <person name="Sandor L."/>
            <person name="Spatafora J.W."/>
            <person name="Grigoriev I.V."/>
            <person name="Hibbett D.S."/>
        </authorList>
    </citation>
    <scope>NUCLEOTIDE SEQUENCE [LARGE SCALE GENOMIC DNA]</scope>
    <source>
        <strain evidence="2 3">3A-2</strain>
    </source>
</reference>
<dbReference type="InterPro" id="IPR025476">
    <property type="entry name" value="Helitron_helicase-like"/>
</dbReference>